<comment type="similarity">
    <text evidence="2 9">Belongs to the uroporphyrinogen-III synthase family.</text>
</comment>
<gene>
    <name evidence="11" type="ORF">EES38_19200</name>
</gene>
<dbReference type="UniPathway" id="UPA00251">
    <property type="reaction ID" value="UER00320"/>
</dbReference>
<evidence type="ECO:0000256" key="3">
    <source>
        <dbReference type="ARBA" id="ARBA00013109"/>
    </source>
</evidence>
<keyword evidence="5 9" id="KW-0627">Porphyrin biosynthesis</keyword>
<dbReference type="Pfam" id="PF02602">
    <property type="entry name" value="HEM4"/>
    <property type="match status" value="1"/>
</dbReference>
<evidence type="ECO:0000256" key="2">
    <source>
        <dbReference type="ARBA" id="ARBA00008133"/>
    </source>
</evidence>
<dbReference type="CDD" id="cd06578">
    <property type="entry name" value="HemD"/>
    <property type="match status" value="1"/>
</dbReference>
<dbReference type="InterPro" id="IPR003754">
    <property type="entry name" value="4pyrrol_synth_uPrphyn_synth"/>
</dbReference>
<protein>
    <recommendedName>
        <fullName evidence="7 9">Uroporphyrinogen-III synthase</fullName>
        <ecNumber evidence="3 9">4.2.1.75</ecNumber>
    </recommendedName>
</protein>
<comment type="catalytic activity">
    <reaction evidence="8 9">
        <text>hydroxymethylbilane = uroporphyrinogen III + H2O</text>
        <dbReference type="Rhea" id="RHEA:18965"/>
        <dbReference type="ChEBI" id="CHEBI:15377"/>
        <dbReference type="ChEBI" id="CHEBI:57308"/>
        <dbReference type="ChEBI" id="CHEBI:57845"/>
        <dbReference type="EC" id="4.2.1.75"/>
    </reaction>
</comment>
<dbReference type="OrthoDB" id="9787650at2"/>
<dbReference type="GO" id="GO:0004852">
    <property type="term" value="F:uroporphyrinogen-III synthase activity"/>
    <property type="evidence" value="ECO:0007669"/>
    <property type="project" value="UniProtKB-UniRule"/>
</dbReference>
<dbReference type="InterPro" id="IPR036108">
    <property type="entry name" value="4pyrrol_syn_uPrphyn_synt_sf"/>
</dbReference>
<keyword evidence="4 9" id="KW-0456">Lyase</keyword>
<comment type="pathway">
    <text evidence="1 9">Porphyrin-containing compound metabolism; protoporphyrin-IX biosynthesis; coproporphyrinogen-III from 5-aminolevulinate: step 3/4.</text>
</comment>
<dbReference type="NCBIfam" id="NF004585">
    <property type="entry name" value="PRK05928.2-2"/>
    <property type="match status" value="1"/>
</dbReference>
<accession>A0A3N9TBG6</accession>
<dbReference type="PANTHER" id="PTHR38042:SF1">
    <property type="entry name" value="UROPORPHYRINOGEN-III SYNTHASE, CHLOROPLASTIC"/>
    <property type="match status" value="1"/>
</dbReference>
<proteinExistence type="inferred from homology"/>
<evidence type="ECO:0000259" key="10">
    <source>
        <dbReference type="Pfam" id="PF02602"/>
    </source>
</evidence>
<dbReference type="PANTHER" id="PTHR38042">
    <property type="entry name" value="UROPORPHYRINOGEN-III SYNTHASE, CHLOROPLASTIC"/>
    <property type="match status" value="1"/>
</dbReference>
<evidence type="ECO:0000256" key="8">
    <source>
        <dbReference type="ARBA" id="ARBA00048617"/>
    </source>
</evidence>
<sequence>MTVLVTRPNPQGEELCSLLQNQGIATSYLPLIEFQAQESPNLGHVLPQADIIIAVSQPAALYTQQWLNENACNWPQTSRYLAIGQKTARLLRKLSQQQVDYPAHGDSENLLSHPLLNDVNQQNIVILRGNGGREYLADQLIKRGAKVEYCEVYRRAFIPFEASVMVPQWQDQDVDHIVFTSEEQLRFFVNKIPGQLHAWMVGLSVFVPSERIAQVAKGIGFQNTIVVGSANNFDLMAAIQPKVIGILNDNQQHNARDK</sequence>
<dbReference type="EMBL" id="RJVQ01000012">
    <property type="protein sequence ID" value="RQW61469.1"/>
    <property type="molecule type" value="Genomic_DNA"/>
</dbReference>
<keyword evidence="12" id="KW-1185">Reference proteome</keyword>
<dbReference type="EC" id="4.2.1.75" evidence="3 9"/>
<evidence type="ECO:0000256" key="5">
    <source>
        <dbReference type="ARBA" id="ARBA00023244"/>
    </source>
</evidence>
<evidence type="ECO:0000256" key="1">
    <source>
        <dbReference type="ARBA" id="ARBA00004772"/>
    </source>
</evidence>
<reference evidence="11 12" key="1">
    <citation type="submission" date="2018-11" db="EMBL/GenBank/DDBJ databases">
        <title>Vibrio LJC006 sp. nov., isolated from seawater during the bloom of the enteromorpha.</title>
        <authorList>
            <person name="Liang J."/>
        </authorList>
    </citation>
    <scope>NUCLEOTIDE SEQUENCE [LARGE SCALE GENOMIC DNA]</scope>
    <source>
        <strain evidence="11 12">LJC006</strain>
    </source>
</reference>
<dbReference type="Proteomes" id="UP000281112">
    <property type="component" value="Unassembled WGS sequence"/>
</dbReference>
<comment type="function">
    <text evidence="6 9">Catalyzes cyclization of the linear tetrapyrrole, hydroxymethylbilane, to the macrocyclic uroporphyrinogen III.</text>
</comment>
<dbReference type="SUPFAM" id="SSF69618">
    <property type="entry name" value="HemD-like"/>
    <property type="match status" value="1"/>
</dbReference>
<evidence type="ECO:0000256" key="9">
    <source>
        <dbReference type="RuleBase" id="RU366031"/>
    </source>
</evidence>
<evidence type="ECO:0000313" key="12">
    <source>
        <dbReference type="Proteomes" id="UP000281112"/>
    </source>
</evidence>
<dbReference type="Gene3D" id="3.40.50.10090">
    <property type="match status" value="2"/>
</dbReference>
<name>A0A3N9TBG6_9VIBR</name>
<evidence type="ECO:0000256" key="6">
    <source>
        <dbReference type="ARBA" id="ARBA00037589"/>
    </source>
</evidence>
<dbReference type="GO" id="GO:0006780">
    <property type="term" value="P:uroporphyrinogen III biosynthetic process"/>
    <property type="evidence" value="ECO:0007669"/>
    <property type="project" value="UniProtKB-UniRule"/>
</dbReference>
<feature type="domain" description="Tetrapyrrole biosynthesis uroporphyrinogen III synthase" evidence="10">
    <location>
        <begin position="15"/>
        <end position="226"/>
    </location>
</feature>
<dbReference type="RefSeq" id="WP_124938825.1">
    <property type="nucleotide sequence ID" value="NZ_RJVQ01000012.1"/>
</dbReference>
<evidence type="ECO:0000313" key="11">
    <source>
        <dbReference type="EMBL" id="RQW61469.1"/>
    </source>
</evidence>
<dbReference type="InterPro" id="IPR039793">
    <property type="entry name" value="UROS/Hem4"/>
</dbReference>
<dbReference type="GO" id="GO:0006782">
    <property type="term" value="P:protoporphyrinogen IX biosynthetic process"/>
    <property type="evidence" value="ECO:0007669"/>
    <property type="project" value="UniProtKB-UniRule"/>
</dbReference>
<dbReference type="AlphaFoldDB" id="A0A3N9TBG6"/>
<evidence type="ECO:0000256" key="7">
    <source>
        <dbReference type="ARBA" id="ARBA00040167"/>
    </source>
</evidence>
<comment type="caution">
    <text evidence="11">The sequence shown here is derived from an EMBL/GenBank/DDBJ whole genome shotgun (WGS) entry which is preliminary data.</text>
</comment>
<organism evidence="11 12">
    <name type="scientific">Vibrio viridaestus</name>
    <dbReference type="NCBI Taxonomy" id="2487322"/>
    <lineage>
        <taxon>Bacteria</taxon>
        <taxon>Pseudomonadati</taxon>
        <taxon>Pseudomonadota</taxon>
        <taxon>Gammaproteobacteria</taxon>
        <taxon>Vibrionales</taxon>
        <taxon>Vibrionaceae</taxon>
        <taxon>Vibrio</taxon>
    </lineage>
</organism>
<evidence type="ECO:0000256" key="4">
    <source>
        <dbReference type="ARBA" id="ARBA00023239"/>
    </source>
</evidence>